<name>A0A9D6UZG9_9BACT</name>
<evidence type="ECO:0000313" key="3">
    <source>
        <dbReference type="Proteomes" id="UP000807825"/>
    </source>
</evidence>
<evidence type="ECO:0000256" key="1">
    <source>
        <dbReference type="SAM" id="MobiDB-lite"/>
    </source>
</evidence>
<evidence type="ECO:0000313" key="2">
    <source>
        <dbReference type="EMBL" id="MBI5249275.1"/>
    </source>
</evidence>
<feature type="compositionally biased region" description="Basic and acidic residues" evidence="1">
    <location>
        <begin position="23"/>
        <end position="38"/>
    </location>
</feature>
<reference evidence="2" key="1">
    <citation type="submission" date="2020-07" db="EMBL/GenBank/DDBJ databases">
        <title>Huge and variable diversity of episymbiotic CPR bacteria and DPANN archaea in groundwater ecosystems.</title>
        <authorList>
            <person name="He C.Y."/>
            <person name="Keren R."/>
            <person name="Whittaker M."/>
            <person name="Farag I.F."/>
            <person name="Doudna J."/>
            <person name="Cate J.H.D."/>
            <person name="Banfield J.F."/>
        </authorList>
    </citation>
    <scope>NUCLEOTIDE SEQUENCE</scope>
    <source>
        <strain evidence="2">NC_groundwater_1664_Pr3_B-0.1um_52_9</strain>
    </source>
</reference>
<sequence>MSSSYTSRGTVGLRSASPPSRNLKPDAAKADRKMDRLGSRKSIPLRLEGRGAKNHGKVDDCMSCCGKKGFSDFASLIANSYENYLPVLPAFYSEDALGYQFTLELRA</sequence>
<dbReference type="Proteomes" id="UP000807825">
    <property type="component" value="Unassembled WGS sequence"/>
</dbReference>
<dbReference type="EMBL" id="JACRDE010000199">
    <property type="protein sequence ID" value="MBI5249275.1"/>
    <property type="molecule type" value="Genomic_DNA"/>
</dbReference>
<feature type="non-terminal residue" evidence="2">
    <location>
        <position position="107"/>
    </location>
</feature>
<dbReference type="AlphaFoldDB" id="A0A9D6UZG9"/>
<organism evidence="2 3">
    <name type="scientific">Desulfomonile tiedjei</name>
    <dbReference type="NCBI Taxonomy" id="2358"/>
    <lineage>
        <taxon>Bacteria</taxon>
        <taxon>Pseudomonadati</taxon>
        <taxon>Thermodesulfobacteriota</taxon>
        <taxon>Desulfomonilia</taxon>
        <taxon>Desulfomonilales</taxon>
        <taxon>Desulfomonilaceae</taxon>
        <taxon>Desulfomonile</taxon>
    </lineage>
</organism>
<gene>
    <name evidence="2" type="ORF">HY912_07255</name>
</gene>
<accession>A0A9D6UZG9</accession>
<comment type="caution">
    <text evidence="2">The sequence shown here is derived from an EMBL/GenBank/DDBJ whole genome shotgun (WGS) entry which is preliminary data.</text>
</comment>
<feature type="region of interest" description="Disordered" evidence="1">
    <location>
        <begin position="1"/>
        <end position="42"/>
    </location>
</feature>
<proteinExistence type="predicted"/>
<protein>
    <submittedName>
        <fullName evidence="2">Uncharacterized protein</fullName>
    </submittedName>
</protein>